<accession>A0AAC9SW29</accession>
<evidence type="ECO:0000313" key="1">
    <source>
        <dbReference type="EMBL" id="ASC07336.1"/>
    </source>
</evidence>
<gene>
    <name evidence="1" type="ORF">S101468_03135</name>
</gene>
<geneLocation type="plasmid" evidence="2">
    <name>pap1468-2</name>
</geneLocation>
<dbReference type="EMBL" id="CP021924">
    <property type="protein sequence ID" value="ASC07336.1"/>
    <property type="molecule type" value="Genomic_DNA"/>
</dbReference>
<proteinExistence type="predicted"/>
<name>A0AAC9SW29_ACEPA</name>
<sequence length="30" mass="3372">MRDINDLVIRDILVGEGTGVRSSGYMLFFP</sequence>
<dbReference type="AlphaFoldDB" id="A0AAC9SW29"/>
<evidence type="ECO:0000313" key="2">
    <source>
        <dbReference type="Proteomes" id="UP000196816"/>
    </source>
</evidence>
<organism evidence="1 2">
    <name type="scientific">Acetobacter pasteurianus subsp. pasteurianus</name>
    <dbReference type="NCBI Taxonomy" id="481145"/>
    <lineage>
        <taxon>Bacteria</taxon>
        <taxon>Pseudomonadati</taxon>
        <taxon>Pseudomonadota</taxon>
        <taxon>Alphaproteobacteria</taxon>
        <taxon>Acetobacterales</taxon>
        <taxon>Acetobacteraceae</taxon>
        <taxon>Acetobacter</taxon>
    </lineage>
</organism>
<dbReference type="Proteomes" id="UP000196816">
    <property type="component" value="Plasmid pAP1468-2"/>
</dbReference>
<keyword evidence="1" id="KW-0614">Plasmid</keyword>
<reference evidence="1 2" key="1">
    <citation type="submission" date="2017-06" db="EMBL/GenBank/DDBJ databases">
        <title>Genome sequence of Acetobacter pasteurianus subsp. pasteurianus strain SRCM101468.</title>
        <authorList>
            <person name="Cho S.H."/>
        </authorList>
    </citation>
    <scope>NUCLEOTIDE SEQUENCE [LARGE SCALE GENOMIC DNA]</scope>
    <source>
        <strain evidence="1 2">SRCM101468</strain>
        <plasmid evidence="2">pap1468-2</plasmid>
    </source>
</reference>
<protein>
    <submittedName>
        <fullName evidence="1">Uncharacterized protein</fullName>
    </submittedName>
</protein>